<dbReference type="Proteomes" id="UP000285379">
    <property type="component" value="Unassembled WGS sequence"/>
</dbReference>
<protein>
    <recommendedName>
        <fullName evidence="8">DUF2971 domain-containing protein</fullName>
    </recommendedName>
</protein>
<dbReference type="EMBL" id="QRYT01000140">
    <property type="protein sequence ID" value="RGV01841.1"/>
    <property type="molecule type" value="Genomic_DNA"/>
</dbReference>
<evidence type="ECO:0000313" key="6">
    <source>
        <dbReference type="Proteomes" id="UP000285379"/>
    </source>
</evidence>
<dbReference type="EMBL" id="QSAI01000017">
    <property type="protein sequence ID" value="RGW47622.1"/>
    <property type="molecule type" value="Genomic_DNA"/>
</dbReference>
<evidence type="ECO:0000313" key="7">
    <source>
        <dbReference type="Proteomes" id="UP000285469"/>
    </source>
</evidence>
<dbReference type="RefSeq" id="WP_038609544.1">
    <property type="nucleotide sequence ID" value="NZ_CAJTAS010000032.1"/>
</dbReference>
<gene>
    <name evidence="1" type="ORF">BvMPK_2709</name>
    <name evidence="4" type="ORF">DWV70_10325</name>
    <name evidence="3" type="ORF">DWW27_24135</name>
    <name evidence="2" type="ORF">KTG10_09690</name>
</gene>
<reference evidence="1 5" key="2">
    <citation type="journal article" date="2016" name="Genome Biol. Evol.">
        <title>Extensive mobilome-driven genome diversification in mouse gut-associated Bacteroides vulgatus mpk.</title>
        <authorList>
            <person name="Lange A."/>
            <person name="Beier S."/>
            <person name="Steimle A."/>
            <person name="Autenrieth I.B."/>
            <person name="Huson D.H."/>
            <person name="Frick J.S."/>
        </authorList>
    </citation>
    <scope>NUCLEOTIDE SEQUENCE [LARGE SCALE GENOMIC DNA]</scope>
    <source>
        <strain evidence="1">Mpk</strain>
        <strain evidence="5">mpk</strain>
    </source>
</reference>
<dbReference type="EMBL" id="JAHPYS010000017">
    <property type="protein sequence ID" value="MBU9139012.1"/>
    <property type="molecule type" value="Genomic_DNA"/>
</dbReference>
<dbReference type="EMBL" id="CP013020">
    <property type="protein sequence ID" value="ALK85299.1"/>
    <property type="molecule type" value="Genomic_DNA"/>
</dbReference>
<evidence type="ECO:0000313" key="5">
    <source>
        <dbReference type="Proteomes" id="UP000061587"/>
    </source>
</evidence>
<evidence type="ECO:0000313" key="4">
    <source>
        <dbReference type="EMBL" id="RGW47622.1"/>
    </source>
</evidence>
<name>A0A0P0LIE3_PHOVU</name>
<accession>A0A0P0LIE3</accession>
<reference evidence="5" key="1">
    <citation type="submission" date="2015-10" db="EMBL/GenBank/DDBJ databases">
        <title>Extensive mobilome-driven genome diversification in gut-associated Bacteroides vulgatus mpk.</title>
        <authorList>
            <person name="Beier S."/>
            <person name="Lange A."/>
            <person name="Huson D.H."/>
            <person name="Frick J.-S."/>
            <person name="Autenrieth I.B."/>
        </authorList>
    </citation>
    <scope>NUCLEOTIDE SEQUENCE [LARGE SCALE GENOMIC DNA]</scope>
    <source>
        <strain evidence="5">mpk</strain>
    </source>
</reference>
<reference evidence="6 7" key="3">
    <citation type="submission" date="2018-08" db="EMBL/GenBank/DDBJ databases">
        <title>A genome reference for cultivated species of the human gut microbiota.</title>
        <authorList>
            <person name="Zou Y."/>
            <person name="Xue W."/>
            <person name="Luo G."/>
        </authorList>
    </citation>
    <scope>NUCLEOTIDE SEQUENCE [LARGE SCALE GENOMIC DNA]</scope>
    <source>
        <strain evidence="4 7">AF12-25</strain>
        <strain evidence="3 6">AF14-8</strain>
    </source>
</reference>
<dbReference type="Proteomes" id="UP000061587">
    <property type="component" value="Chromosome"/>
</dbReference>
<organism evidence="1 5">
    <name type="scientific">Phocaeicola vulgatus</name>
    <name type="common">Bacteroides vulgatus</name>
    <dbReference type="NCBI Taxonomy" id="821"/>
    <lineage>
        <taxon>Bacteria</taxon>
        <taxon>Pseudomonadati</taxon>
        <taxon>Bacteroidota</taxon>
        <taxon>Bacteroidia</taxon>
        <taxon>Bacteroidales</taxon>
        <taxon>Bacteroidaceae</taxon>
        <taxon>Phocaeicola</taxon>
    </lineage>
</organism>
<dbReference type="PATRIC" id="fig|821.40.peg.3265"/>
<evidence type="ECO:0008006" key="8">
    <source>
        <dbReference type="Google" id="ProtNLM"/>
    </source>
</evidence>
<dbReference type="AlphaFoldDB" id="A0A0P0LIE3"/>
<dbReference type="Proteomes" id="UP000285469">
    <property type="component" value="Unassembled WGS sequence"/>
</dbReference>
<evidence type="ECO:0000313" key="1">
    <source>
        <dbReference type="EMBL" id="ALK85299.1"/>
    </source>
</evidence>
<evidence type="ECO:0000313" key="2">
    <source>
        <dbReference type="EMBL" id="MBU9139012.1"/>
    </source>
</evidence>
<proteinExistence type="predicted"/>
<reference evidence="2" key="4">
    <citation type="submission" date="2021-06" db="EMBL/GenBank/DDBJ databases">
        <title>Collection of gut derived symbiotic bacterial strains cultured from healthy donors.</title>
        <authorList>
            <person name="Lin H."/>
            <person name="Littmann E."/>
            <person name="Pamer E.G."/>
        </authorList>
    </citation>
    <scope>NUCLEOTIDE SEQUENCE</scope>
    <source>
        <strain evidence="2">MSK.6.33</strain>
    </source>
</reference>
<evidence type="ECO:0000313" key="3">
    <source>
        <dbReference type="EMBL" id="RGV01841.1"/>
    </source>
</evidence>
<dbReference type="Proteomes" id="UP000736888">
    <property type="component" value="Unassembled WGS sequence"/>
</dbReference>
<sequence>MKIHHYTSIETLEMILKNKSIKFNRLDQVDDKAEYKYDSTVYDTNIKLGKYTFVSCWTKSEMENIDLWNRYGKGNKGVRISLDEDMFETYDVGTVNRSFYNNREYCFENFVVSSYINKVGLVDVKYEQNIELYYKEAIKCFDQGVAFKHDNIGIYKKREWGLQNESRFIIHAQPFEPALMSNHPLSFPLALGTAYRNGMELSRTALYIPLKQEVLEHLEITMGPGTTDEDRKKVEKILKDCNIKAEIKDSALKGDL</sequence>